<dbReference type="Proteomes" id="UP000247498">
    <property type="component" value="Unassembled WGS sequence"/>
</dbReference>
<dbReference type="EMBL" id="BDRX01000083">
    <property type="protein sequence ID" value="GBF96597.1"/>
    <property type="molecule type" value="Genomic_DNA"/>
</dbReference>
<comment type="caution">
    <text evidence="1">The sequence shown here is derived from an EMBL/GenBank/DDBJ whole genome shotgun (WGS) entry which is preliminary data.</text>
</comment>
<dbReference type="OrthoDB" id="562086at2759"/>
<gene>
    <name evidence="1" type="ORF">Rsub_09343</name>
</gene>
<accession>A0A2V0PHB3</accession>
<keyword evidence="2" id="KW-1185">Reference proteome</keyword>
<organism evidence="1 2">
    <name type="scientific">Raphidocelis subcapitata</name>
    <dbReference type="NCBI Taxonomy" id="307507"/>
    <lineage>
        <taxon>Eukaryota</taxon>
        <taxon>Viridiplantae</taxon>
        <taxon>Chlorophyta</taxon>
        <taxon>core chlorophytes</taxon>
        <taxon>Chlorophyceae</taxon>
        <taxon>CS clade</taxon>
        <taxon>Sphaeropleales</taxon>
        <taxon>Selenastraceae</taxon>
        <taxon>Raphidocelis</taxon>
    </lineage>
</organism>
<dbReference type="AlphaFoldDB" id="A0A2V0PHB3"/>
<sequence length="387" mass="42072">MGGSVIPKGMMASFWANKTIPAKCGETADADAEYKLPELKPYETYALKATVPYSSDLMPGAVAKLNIFIDSTCTAWNQSAEHNQDSYSKNVVAKGTDYAFVQTHLGPRLEEYPSGLYDRRSFEQSPIVPLGGSTYTAFIRVQNFGTVALPAGVFIQVWPEEDYKNIIPTSCNNTGGISIELPKIGPGKIKTIKVEGLVAPKDFTYSWLRYTTVLTDSTCKLDKYPASVRDGHYEMLTEPGAYMGGVHIKGQLTYAIKTSPKAPKANTTMTVKVKFENRAAVEGPIGTVAVWLKPASEWQGPKYGGYAGFEMPFYTPCNYAGFVASADFSDVVIKPGKSKTVKIVGVPVPVTPGWWQVSALPDINCTLPAKKTIRPVAPYASFEVVAP</sequence>
<name>A0A2V0PHB3_9CHLO</name>
<evidence type="ECO:0000313" key="1">
    <source>
        <dbReference type="EMBL" id="GBF96597.1"/>
    </source>
</evidence>
<reference evidence="1 2" key="1">
    <citation type="journal article" date="2018" name="Sci. Rep.">
        <title>Raphidocelis subcapitata (=Pseudokirchneriella subcapitata) provides an insight into genome evolution and environmental adaptations in the Sphaeropleales.</title>
        <authorList>
            <person name="Suzuki S."/>
            <person name="Yamaguchi H."/>
            <person name="Nakajima N."/>
            <person name="Kawachi M."/>
        </authorList>
    </citation>
    <scope>NUCLEOTIDE SEQUENCE [LARGE SCALE GENOMIC DNA]</scope>
    <source>
        <strain evidence="1 2">NIES-35</strain>
    </source>
</reference>
<protein>
    <submittedName>
        <fullName evidence="1">Uncharacterized protein</fullName>
    </submittedName>
</protein>
<proteinExistence type="predicted"/>
<dbReference type="InParanoid" id="A0A2V0PHB3"/>
<evidence type="ECO:0000313" key="2">
    <source>
        <dbReference type="Proteomes" id="UP000247498"/>
    </source>
</evidence>